<dbReference type="InterPro" id="IPR000835">
    <property type="entry name" value="HTH_MarR-typ"/>
</dbReference>
<evidence type="ECO:0000256" key="3">
    <source>
        <dbReference type="ARBA" id="ARBA00023163"/>
    </source>
</evidence>
<dbReference type="PANTHER" id="PTHR33164">
    <property type="entry name" value="TRANSCRIPTIONAL REGULATOR, MARR FAMILY"/>
    <property type="match status" value="1"/>
</dbReference>
<dbReference type="InterPro" id="IPR039422">
    <property type="entry name" value="MarR/SlyA-like"/>
</dbReference>
<evidence type="ECO:0000313" key="6">
    <source>
        <dbReference type="Proteomes" id="UP000285523"/>
    </source>
</evidence>
<dbReference type="Proteomes" id="UP000285523">
    <property type="component" value="Unassembled WGS sequence"/>
</dbReference>
<keyword evidence="3" id="KW-0804">Transcription</keyword>
<dbReference type="GO" id="GO:0003700">
    <property type="term" value="F:DNA-binding transcription factor activity"/>
    <property type="evidence" value="ECO:0007669"/>
    <property type="project" value="InterPro"/>
</dbReference>
<keyword evidence="2" id="KW-0238">DNA-binding</keyword>
<dbReference type="Gene3D" id="1.10.10.10">
    <property type="entry name" value="Winged helix-like DNA-binding domain superfamily/Winged helix DNA-binding domain"/>
    <property type="match status" value="1"/>
</dbReference>
<accession>A0A418V104</accession>
<dbReference type="SMART" id="SM00347">
    <property type="entry name" value="HTH_MARR"/>
    <property type="match status" value="1"/>
</dbReference>
<dbReference type="InterPro" id="IPR036388">
    <property type="entry name" value="WH-like_DNA-bd_sf"/>
</dbReference>
<dbReference type="SUPFAM" id="SSF46785">
    <property type="entry name" value="Winged helix' DNA-binding domain"/>
    <property type="match status" value="1"/>
</dbReference>
<evidence type="ECO:0000259" key="4">
    <source>
        <dbReference type="PROSITE" id="PS50995"/>
    </source>
</evidence>
<reference evidence="5 6" key="1">
    <citation type="submission" date="2018-09" db="EMBL/GenBank/DDBJ databases">
        <title>Draft genome sequence of Rhodopseudomonas palustris 2.1.18.</title>
        <authorList>
            <person name="Robertson S.L."/>
            <person name="Meyer T.E."/>
            <person name="Kyndt J.A."/>
        </authorList>
    </citation>
    <scope>NUCLEOTIDE SEQUENCE [LARGE SCALE GENOMIC DNA]</scope>
    <source>
        <strain evidence="5 6">2.1.18</strain>
    </source>
</reference>
<dbReference type="InterPro" id="IPR036390">
    <property type="entry name" value="WH_DNA-bd_sf"/>
</dbReference>
<feature type="domain" description="HTH marR-type" evidence="4">
    <location>
        <begin position="45"/>
        <end position="177"/>
    </location>
</feature>
<evidence type="ECO:0000256" key="1">
    <source>
        <dbReference type="ARBA" id="ARBA00023015"/>
    </source>
</evidence>
<keyword evidence="1" id="KW-0805">Transcription regulation</keyword>
<protein>
    <submittedName>
        <fullName evidence="5">MarR family transcriptional regulator</fullName>
    </submittedName>
</protein>
<organism evidence="5 6">
    <name type="scientific">Rhodopseudomonas palustris</name>
    <dbReference type="NCBI Taxonomy" id="1076"/>
    <lineage>
        <taxon>Bacteria</taxon>
        <taxon>Pseudomonadati</taxon>
        <taxon>Pseudomonadota</taxon>
        <taxon>Alphaproteobacteria</taxon>
        <taxon>Hyphomicrobiales</taxon>
        <taxon>Nitrobacteraceae</taxon>
        <taxon>Rhodopseudomonas</taxon>
    </lineage>
</organism>
<dbReference type="OrthoDB" id="582199at2"/>
<comment type="caution">
    <text evidence="5">The sequence shown here is derived from an EMBL/GenBank/DDBJ whole genome shotgun (WGS) entry which is preliminary data.</text>
</comment>
<proteinExistence type="predicted"/>
<gene>
    <name evidence="5" type="ORF">D4Q52_20220</name>
</gene>
<name>A0A418V104_RHOPL</name>
<dbReference type="PROSITE" id="PS50995">
    <property type="entry name" value="HTH_MARR_2"/>
    <property type="match status" value="1"/>
</dbReference>
<dbReference type="Pfam" id="PF01047">
    <property type="entry name" value="MarR"/>
    <property type="match status" value="1"/>
</dbReference>
<sequence length="180" mass="20051">MLFENIELSRIDVHIDAASAARDSFNPNDKVPAVARSPSRNPPITEHLAYLLAQANREINRQLEARLRDEGVPVEQWRILKVLSDGKGHSMGELADAVLLAHPTLTKMIDRMVSDALVYRAQDPDDRRKVLMYSSERGKALTQRLNALALSQEAHIAESYGDKATAELKRLLESLIDAAT</sequence>
<dbReference type="AlphaFoldDB" id="A0A418V104"/>
<dbReference type="GO" id="GO:0003677">
    <property type="term" value="F:DNA binding"/>
    <property type="evidence" value="ECO:0007669"/>
    <property type="project" value="UniProtKB-KW"/>
</dbReference>
<evidence type="ECO:0000256" key="2">
    <source>
        <dbReference type="ARBA" id="ARBA00023125"/>
    </source>
</evidence>
<dbReference type="EMBL" id="QYYD01000023">
    <property type="protein sequence ID" value="RJF69487.1"/>
    <property type="molecule type" value="Genomic_DNA"/>
</dbReference>
<dbReference type="GO" id="GO:0006950">
    <property type="term" value="P:response to stress"/>
    <property type="evidence" value="ECO:0007669"/>
    <property type="project" value="TreeGrafter"/>
</dbReference>
<evidence type="ECO:0000313" key="5">
    <source>
        <dbReference type="EMBL" id="RJF69487.1"/>
    </source>
</evidence>
<dbReference type="PANTHER" id="PTHR33164:SF64">
    <property type="entry name" value="TRANSCRIPTIONAL REGULATOR SLYA"/>
    <property type="match status" value="1"/>
</dbReference>